<feature type="compositionally biased region" description="Pro residues" evidence="1">
    <location>
        <begin position="16"/>
        <end position="26"/>
    </location>
</feature>
<accession>A0AAN6QTH3</accession>
<feature type="compositionally biased region" description="Low complexity" evidence="1">
    <location>
        <begin position="170"/>
        <end position="181"/>
    </location>
</feature>
<dbReference type="AlphaFoldDB" id="A0AAN6QTH3"/>
<sequence length="245" mass="24251">MMICSGSVRVSRGPSPRDPPPRPRPGPPERGDGPFFDGGGGGIGGGGGGGGGLNGAAFHTNPFNNPQPPPQEEPSLSSHPSDAPGTWPHPGPPMPERSSSTQDPLRAVFGDTPPPGTRAASSPFPTAGEEYHSRPTTSPASLYGSGSGAPEPSPYGNPFGAAFVPSSGAGPSSRPLSPVLGSGSGPPGILRSETRRPGLGGGGGGGGGGGKNVSFHEDAKLSRSRADEEMRGEAEAGSLPGARDV</sequence>
<name>A0AAN6QTH3_9PEZI</name>
<feature type="compositionally biased region" description="Gly residues" evidence="1">
    <location>
        <begin position="36"/>
        <end position="54"/>
    </location>
</feature>
<evidence type="ECO:0000313" key="2">
    <source>
        <dbReference type="EMBL" id="KAK0988326.1"/>
    </source>
</evidence>
<organism evidence="2 3">
    <name type="scientific">Friedmanniomyces endolithicus</name>
    <dbReference type="NCBI Taxonomy" id="329885"/>
    <lineage>
        <taxon>Eukaryota</taxon>
        <taxon>Fungi</taxon>
        <taxon>Dikarya</taxon>
        <taxon>Ascomycota</taxon>
        <taxon>Pezizomycotina</taxon>
        <taxon>Dothideomycetes</taxon>
        <taxon>Dothideomycetidae</taxon>
        <taxon>Mycosphaerellales</taxon>
        <taxon>Teratosphaeriaceae</taxon>
        <taxon>Friedmanniomyces</taxon>
    </lineage>
</organism>
<protein>
    <submittedName>
        <fullName evidence="2">Uncharacterized protein</fullName>
    </submittedName>
</protein>
<keyword evidence="3" id="KW-1185">Reference proteome</keyword>
<reference evidence="2" key="1">
    <citation type="submission" date="2023-06" db="EMBL/GenBank/DDBJ databases">
        <title>Black Yeasts Isolated from many extreme environments.</title>
        <authorList>
            <person name="Coleine C."/>
            <person name="Stajich J.E."/>
            <person name="Selbmann L."/>
        </authorList>
    </citation>
    <scope>NUCLEOTIDE SEQUENCE</scope>
    <source>
        <strain evidence="2">CCFEE 5200</strain>
    </source>
</reference>
<dbReference type="Proteomes" id="UP001175353">
    <property type="component" value="Unassembled WGS sequence"/>
</dbReference>
<feature type="compositionally biased region" description="Basic and acidic residues" evidence="1">
    <location>
        <begin position="214"/>
        <end position="234"/>
    </location>
</feature>
<dbReference type="EMBL" id="JAUJLE010000079">
    <property type="protein sequence ID" value="KAK0988326.1"/>
    <property type="molecule type" value="Genomic_DNA"/>
</dbReference>
<feature type="compositionally biased region" description="Low complexity" evidence="1">
    <location>
        <begin position="1"/>
        <end position="14"/>
    </location>
</feature>
<evidence type="ECO:0000313" key="3">
    <source>
        <dbReference type="Proteomes" id="UP001175353"/>
    </source>
</evidence>
<proteinExistence type="predicted"/>
<feature type="compositionally biased region" description="Gly residues" evidence="1">
    <location>
        <begin position="198"/>
        <end position="211"/>
    </location>
</feature>
<evidence type="ECO:0000256" key="1">
    <source>
        <dbReference type="SAM" id="MobiDB-lite"/>
    </source>
</evidence>
<gene>
    <name evidence="2" type="ORF">LTR91_009557</name>
</gene>
<comment type="caution">
    <text evidence="2">The sequence shown here is derived from an EMBL/GenBank/DDBJ whole genome shotgun (WGS) entry which is preliminary data.</text>
</comment>
<feature type="region of interest" description="Disordered" evidence="1">
    <location>
        <begin position="1"/>
        <end position="245"/>
    </location>
</feature>